<dbReference type="SUPFAM" id="SSF100950">
    <property type="entry name" value="NagB/RpiA/CoA transferase-like"/>
    <property type="match status" value="1"/>
</dbReference>
<accession>A0A0U3KJA8</accession>
<dbReference type="EC" id="3.1.1.31" evidence="5 7"/>
<comment type="pathway">
    <text evidence="3 7">Carbohydrate degradation; pentose phosphate pathway; D-ribulose 5-phosphate from D-glucose 6-phosphate (oxidative stage): step 2/3.</text>
</comment>
<dbReference type="InterPro" id="IPR039104">
    <property type="entry name" value="6PGL"/>
</dbReference>
<dbReference type="PATRIC" id="fig|2041.4.peg.1966"/>
<dbReference type="PANTHER" id="PTHR11054">
    <property type="entry name" value="6-PHOSPHOGLUCONOLACTONASE"/>
    <property type="match status" value="1"/>
</dbReference>
<evidence type="ECO:0000313" key="10">
    <source>
        <dbReference type="Proteomes" id="UP000067689"/>
    </source>
</evidence>
<dbReference type="EMBL" id="CP011502">
    <property type="protein sequence ID" value="ALX04899.1"/>
    <property type="molecule type" value="Genomic_DNA"/>
</dbReference>
<dbReference type="GO" id="GO:0006098">
    <property type="term" value="P:pentose-phosphate shunt"/>
    <property type="evidence" value="ECO:0007669"/>
    <property type="project" value="UniProtKB-UniPathway"/>
</dbReference>
<dbReference type="GO" id="GO:0005975">
    <property type="term" value="P:carbohydrate metabolic process"/>
    <property type="evidence" value="ECO:0007669"/>
    <property type="project" value="UniProtKB-UniRule"/>
</dbReference>
<dbReference type="NCBIfam" id="TIGR01198">
    <property type="entry name" value="pgl"/>
    <property type="match status" value="1"/>
</dbReference>
<reference evidence="9 10" key="1">
    <citation type="journal article" date="1991" name="Int. J. Syst. Bacteriol.">
        <title>Description of the erythromycin-producing bacterium Arthrobacter sp. strain NRRL B-3381 as Aeromicrobium erythreum gen. nov., sp. nov.</title>
        <authorList>
            <person name="Miller E.S."/>
            <person name="Woese C.R."/>
            <person name="Brenner S."/>
        </authorList>
    </citation>
    <scope>NUCLEOTIDE SEQUENCE [LARGE SCALE GENOMIC DNA]</scope>
    <source>
        <strain evidence="9 10">AR18</strain>
    </source>
</reference>
<keyword evidence="10" id="KW-1185">Reference proteome</keyword>
<dbReference type="UniPathway" id="UPA00115">
    <property type="reaction ID" value="UER00409"/>
</dbReference>
<evidence type="ECO:0000256" key="6">
    <source>
        <dbReference type="ARBA" id="ARBA00020337"/>
    </source>
</evidence>
<dbReference type="Proteomes" id="UP000067689">
    <property type="component" value="Chromosome"/>
</dbReference>
<comment type="similarity">
    <text evidence="4 7">Belongs to the glucosamine/galactosamine-6-phosphate isomerase family. 6-phosphogluconolactonase subfamily.</text>
</comment>
<dbReference type="STRING" id="2041.AERYTH_09405"/>
<name>A0A0U3KJA8_9ACTN</name>
<dbReference type="Pfam" id="PF01182">
    <property type="entry name" value="Glucosamine_iso"/>
    <property type="match status" value="1"/>
</dbReference>
<dbReference type="PANTHER" id="PTHR11054:SF0">
    <property type="entry name" value="6-PHOSPHOGLUCONOLACTONASE"/>
    <property type="match status" value="1"/>
</dbReference>
<dbReference type="AlphaFoldDB" id="A0A0U3KJA8"/>
<dbReference type="InterPro" id="IPR006148">
    <property type="entry name" value="Glc/Gal-6P_isomerase"/>
</dbReference>
<dbReference type="OrthoDB" id="9810967at2"/>
<evidence type="ECO:0000256" key="3">
    <source>
        <dbReference type="ARBA" id="ARBA00004961"/>
    </source>
</evidence>
<dbReference type="InterPro" id="IPR005900">
    <property type="entry name" value="6-phosphogluconolactonase_DevB"/>
</dbReference>
<comment type="function">
    <text evidence="2 7">Hydrolysis of 6-phosphogluconolactone to 6-phosphogluconate.</text>
</comment>
<dbReference type="RefSeq" id="WP_067857681.1">
    <property type="nucleotide sequence ID" value="NZ_CP011502.1"/>
</dbReference>
<comment type="catalytic activity">
    <reaction evidence="1 7">
        <text>6-phospho-D-glucono-1,5-lactone + H2O = 6-phospho-D-gluconate + H(+)</text>
        <dbReference type="Rhea" id="RHEA:12556"/>
        <dbReference type="ChEBI" id="CHEBI:15377"/>
        <dbReference type="ChEBI" id="CHEBI:15378"/>
        <dbReference type="ChEBI" id="CHEBI:57955"/>
        <dbReference type="ChEBI" id="CHEBI:58759"/>
        <dbReference type="EC" id="3.1.1.31"/>
    </reaction>
</comment>
<dbReference type="GO" id="GO:0017057">
    <property type="term" value="F:6-phosphogluconolactonase activity"/>
    <property type="evidence" value="ECO:0007669"/>
    <property type="project" value="UniProtKB-UniRule"/>
</dbReference>
<dbReference type="Gene3D" id="3.40.50.1360">
    <property type="match status" value="1"/>
</dbReference>
<keyword evidence="7" id="KW-0378">Hydrolase</keyword>
<evidence type="ECO:0000256" key="2">
    <source>
        <dbReference type="ARBA" id="ARBA00002681"/>
    </source>
</evidence>
<evidence type="ECO:0000313" key="9">
    <source>
        <dbReference type="EMBL" id="ALX04899.1"/>
    </source>
</evidence>
<evidence type="ECO:0000256" key="4">
    <source>
        <dbReference type="ARBA" id="ARBA00010662"/>
    </source>
</evidence>
<feature type="domain" description="Glucosamine/galactosamine-6-phosphate isomerase" evidence="8">
    <location>
        <begin position="15"/>
        <end position="228"/>
    </location>
</feature>
<sequence length="238" mass="25320">MPDAPAARTLVHTGADALAAAVAAALAERVAAVQAEGRTPHVVLTGGTIAIAIYERLDAEAADWSDVVYWFGDERFVPEGHEDRNDRQARDSFLDRLSVPASQVHSMPAHGCSTSMAEAADGYGASLPDEPFDVVLLGVGPDGHVASLFPGFAQVHEQERRCVEVFDSPKPPPERTSLTFPALNHTRATWFLVSGDGKADAVARALAADGSLEETPARGAHGRDETLWFLDEDAAGRL</sequence>
<proteinExistence type="inferred from homology"/>
<evidence type="ECO:0000259" key="8">
    <source>
        <dbReference type="Pfam" id="PF01182"/>
    </source>
</evidence>
<protein>
    <recommendedName>
        <fullName evidence="6 7">6-phosphogluconolactonase</fullName>
        <shortName evidence="7">6PGL</shortName>
        <ecNumber evidence="5 7">3.1.1.31</ecNumber>
    </recommendedName>
</protein>
<gene>
    <name evidence="7" type="primary">pgl</name>
    <name evidence="9" type="ORF">AERYTH_09405</name>
</gene>
<evidence type="ECO:0000256" key="5">
    <source>
        <dbReference type="ARBA" id="ARBA00013198"/>
    </source>
</evidence>
<dbReference type="CDD" id="cd01400">
    <property type="entry name" value="6PGL"/>
    <property type="match status" value="1"/>
</dbReference>
<organism evidence="9 10">
    <name type="scientific">Aeromicrobium erythreum</name>
    <dbReference type="NCBI Taxonomy" id="2041"/>
    <lineage>
        <taxon>Bacteria</taxon>
        <taxon>Bacillati</taxon>
        <taxon>Actinomycetota</taxon>
        <taxon>Actinomycetes</taxon>
        <taxon>Propionibacteriales</taxon>
        <taxon>Nocardioidaceae</taxon>
        <taxon>Aeromicrobium</taxon>
    </lineage>
</organism>
<dbReference type="KEGG" id="aer:AERYTH_09405"/>
<dbReference type="InterPro" id="IPR037171">
    <property type="entry name" value="NagB/RpiA_transferase-like"/>
</dbReference>
<evidence type="ECO:0000256" key="1">
    <source>
        <dbReference type="ARBA" id="ARBA00000832"/>
    </source>
</evidence>
<evidence type="ECO:0000256" key="7">
    <source>
        <dbReference type="RuleBase" id="RU365095"/>
    </source>
</evidence>